<evidence type="ECO:0000313" key="2">
    <source>
        <dbReference type="Proteomes" id="UP000886757"/>
    </source>
</evidence>
<comment type="caution">
    <text evidence="1">The sequence shown here is derived from an EMBL/GenBank/DDBJ whole genome shotgun (WGS) entry which is preliminary data.</text>
</comment>
<dbReference type="EMBL" id="DVGK01000146">
    <property type="protein sequence ID" value="HIR14746.1"/>
    <property type="molecule type" value="Genomic_DNA"/>
</dbReference>
<dbReference type="Proteomes" id="UP000886757">
    <property type="component" value="Unassembled WGS sequence"/>
</dbReference>
<accession>A0A9D1DA99</accession>
<dbReference type="Pfam" id="PF14270">
    <property type="entry name" value="DUF4358"/>
    <property type="match status" value="1"/>
</dbReference>
<reference evidence="1" key="1">
    <citation type="submission" date="2020-10" db="EMBL/GenBank/DDBJ databases">
        <authorList>
            <person name="Gilroy R."/>
        </authorList>
    </citation>
    <scope>NUCLEOTIDE SEQUENCE</scope>
    <source>
        <strain evidence="1">ChiSjej4B22-8148</strain>
    </source>
</reference>
<name>A0A9D1DA99_9FIRM</name>
<evidence type="ECO:0000313" key="1">
    <source>
        <dbReference type="EMBL" id="HIR14746.1"/>
    </source>
</evidence>
<dbReference type="InterPro" id="IPR025648">
    <property type="entry name" value="DUF4358"/>
</dbReference>
<organism evidence="1 2">
    <name type="scientific">Candidatus Choladousia intestinavium</name>
    <dbReference type="NCBI Taxonomy" id="2840727"/>
    <lineage>
        <taxon>Bacteria</taxon>
        <taxon>Bacillati</taxon>
        <taxon>Bacillota</taxon>
        <taxon>Clostridia</taxon>
        <taxon>Lachnospirales</taxon>
        <taxon>Lachnospiraceae</taxon>
        <taxon>Lachnospiraceae incertae sedis</taxon>
        <taxon>Candidatus Choladousia</taxon>
    </lineage>
</organism>
<reference evidence="1" key="2">
    <citation type="journal article" date="2021" name="PeerJ">
        <title>Extensive microbial diversity within the chicken gut microbiome revealed by metagenomics and culture.</title>
        <authorList>
            <person name="Gilroy R."/>
            <person name="Ravi A."/>
            <person name="Getino M."/>
            <person name="Pursley I."/>
            <person name="Horton D.L."/>
            <person name="Alikhan N.F."/>
            <person name="Baker D."/>
            <person name="Gharbi K."/>
            <person name="Hall N."/>
            <person name="Watson M."/>
            <person name="Adriaenssens E.M."/>
            <person name="Foster-Nyarko E."/>
            <person name="Jarju S."/>
            <person name="Secka A."/>
            <person name="Antonio M."/>
            <person name="Oren A."/>
            <person name="Chaudhuri R.R."/>
            <person name="La Ragione R."/>
            <person name="Hildebrand F."/>
            <person name="Pallen M.J."/>
        </authorList>
    </citation>
    <scope>NUCLEOTIDE SEQUENCE</scope>
    <source>
        <strain evidence="1">ChiSjej4B22-8148</strain>
    </source>
</reference>
<sequence>MKKKIYKLERWKYLLLCVLALYIVLILVMNRGSSAPFDQIRDAVLAVADTEAMQETNERDFKKLYGLNKNDYEEICSYYSNETMAVEELLLVRTEDESKMQAIQEAAEERIETQIQSFQGYGEEQTKLLKDAVLLKKGNLFLMVVAPDADEIRQAFMAAL</sequence>
<gene>
    <name evidence="1" type="ORF">IAB31_12580</name>
</gene>
<proteinExistence type="predicted"/>
<protein>
    <submittedName>
        <fullName evidence="1">DUF4358 domain-containing protein</fullName>
    </submittedName>
</protein>
<dbReference type="AlphaFoldDB" id="A0A9D1DA99"/>